<reference evidence="1 2" key="1">
    <citation type="submission" date="2022-02" db="EMBL/GenBank/DDBJ databases">
        <authorList>
            <person name="Gylling M."/>
        </authorList>
    </citation>
    <scope>NUCLEOTIDE SEQUENCE [LARGE SCALE GENOMIC DNA]</scope>
</reference>
<evidence type="ECO:0000313" key="2">
    <source>
        <dbReference type="Proteomes" id="UP000831298"/>
    </source>
</evidence>
<keyword evidence="2" id="KW-1185">Reference proteome</keyword>
<dbReference type="KEGG" id="vg:80266206"/>
<dbReference type="RefSeq" id="YP_010766527.1">
    <property type="nucleotide sequence ID" value="NC_073679.1"/>
</dbReference>
<name>A0AAE9GSC2_9CAUD</name>
<dbReference type="GeneID" id="80266206"/>
<proteinExistence type="predicted"/>
<dbReference type="Proteomes" id="UP000831298">
    <property type="component" value="Segment"/>
</dbReference>
<sequence>MIEVKTTAGHDTDLTVQLVEIHGGAMVTLVITDQADKESIMVYDDEIDGLIEALIKLKGELK</sequence>
<evidence type="ECO:0000313" key="1">
    <source>
        <dbReference type="EMBL" id="UOL48571.1"/>
    </source>
</evidence>
<organism evidence="1 2">
    <name type="scientific">Pseudomonas phage Kremar</name>
    <dbReference type="NCBI Taxonomy" id="2928831"/>
    <lineage>
        <taxon>Viruses</taxon>
        <taxon>Duplodnaviria</taxon>
        <taxon>Heunggongvirae</taxon>
        <taxon>Uroviricota</taxon>
        <taxon>Caudoviricetes</taxon>
        <taxon>Vandenendeviridae</taxon>
        <taxon>Gorskivirinae</taxon>
        <taxon>Kremarvirus</taxon>
        <taxon>Kremarvirus kremar</taxon>
    </lineage>
</organism>
<accession>A0AAE9GSC2</accession>
<protein>
    <submittedName>
        <fullName evidence="1">Uncharacterized protein</fullName>
    </submittedName>
</protein>
<dbReference type="EMBL" id="OM982620">
    <property type="protein sequence ID" value="UOL48571.1"/>
    <property type="molecule type" value="Genomic_DNA"/>
</dbReference>